<feature type="transmembrane region" description="Helical" evidence="1">
    <location>
        <begin position="51"/>
        <end position="72"/>
    </location>
</feature>
<dbReference type="HOGENOM" id="CLU_072276_0_0_11"/>
<feature type="transmembrane region" description="Helical" evidence="1">
    <location>
        <begin position="21"/>
        <end position="45"/>
    </location>
</feature>
<name>K0FF03_NOCB7</name>
<gene>
    <name evidence="2" type="ORF">O3I_041855</name>
</gene>
<dbReference type="GO" id="GO:0008233">
    <property type="term" value="F:peptidase activity"/>
    <property type="evidence" value="ECO:0007669"/>
    <property type="project" value="InterPro"/>
</dbReference>
<feature type="transmembrane region" description="Helical" evidence="1">
    <location>
        <begin position="192"/>
        <end position="222"/>
    </location>
</feature>
<proteinExistence type="predicted"/>
<keyword evidence="1" id="KW-0472">Membrane</keyword>
<dbReference type="STRING" id="1133849.O3I_041855"/>
<organism evidence="2 3">
    <name type="scientific">Nocardia brasiliensis (strain ATCC 700358 / HUJEG-1)</name>
    <dbReference type="NCBI Taxonomy" id="1133849"/>
    <lineage>
        <taxon>Bacteria</taxon>
        <taxon>Bacillati</taxon>
        <taxon>Actinomycetota</taxon>
        <taxon>Actinomycetes</taxon>
        <taxon>Mycobacteriales</taxon>
        <taxon>Nocardiaceae</taxon>
        <taxon>Nocardia</taxon>
    </lineage>
</organism>
<feature type="transmembrane region" description="Helical" evidence="1">
    <location>
        <begin position="234"/>
        <end position="251"/>
    </location>
</feature>
<keyword evidence="1" id="KW-1133">Transmembrane helix</keyword>
<dbReference type="Pfam" id="PF13367">
    <property type="entry name" value="PrsW-protease"/>
    <property type="match status" value="1"/>
</dbReference>
<feature type="transmembrane region" description="Helical" evidence="1">
    <location>
        <begin position="84"/>
        <end position="103"/>
    </location>
</feature>
<accession>K0FF03</accession>
<keyword evidence="3" id="KW-1185">Reference proteome</keyword>
<evidence type="ECO:0008006" key="4">
    <source>
        <dbReference type="Google" id="ProtNLM"/>
    </source>
</evidence>
<evidence type="ECO:0000313" key="2">
    <source>
        <dbReference type="EMBL" id="AFU06316.1"/>
    </source>
</evidence>
<dbReference type="KEGG" id="nbr:O3I_041855"/>
<protein>
    <recommendedName>
        <fullName evidence="4">Integral membrane protein</fullName>
    </recommendedName>
</protein>
<feature type="transmembrane region" description="Helical" evidence="1">
    <location>
        <begin position="257"/>
        <end position="282"/>
    </location>
</feature>
<sequence length="358" mass="39043">MSTAAATPGTPLRWWRPRSALFWSYWLIAVLGLAGLLAQLAPVLALNWRDVLVGLPFTLATLAVFGWLVLHLDRLRARRRIRTPLLLGFLWGALAGPGIAMFANDHNMRVIQNLAGDAFAIDWQAPISAAIVEEAVKGVGVFAVACLARPLLYRPMHGLLLGGCTGLGFQVVENLTYEANAGLLSAQHDPGYAVLVGIVRLLTGVTSHWMLTALAGIGIVLAVARTDWPAGRRAQAFLLFYLLGAALHFGWDAPSPAHVPVGSILLRTVLYVLIFAAVYAWVLHTERTWFRAVVDWAVARGIAPAGELSTLVTRRSRRKARAVERMSGQHSRGLQLRRQRVLLEWVQEAGASSGIRVP</sequence>
<dbReference type="RefSeq" id="WP_014989163.1">
    <property type="nucleotide sequence ID" value="NC_018681.1"/>
</dbReference>
<dbReference type="PANTHER" id="PTHR36844">
    <property type="entry name" value="PROTEASE PRSW"/>
    <property type="match status" value="1"/>
</dbReference>
<dbReference type="EMBL" id="CP003876">
    <property type="protein sequence ID" value="AFU06316.1"/>
    <property type="molecule type" value="Genomic_DNA"/>
</dbReference>
<dbReference type="InterPro" id="IPR026898">
    <property type="entry name" value="PrsW"/>
</dbReference>
<dbReference type="PANTHER" id="PTHR36844:SF1">
    <property type="entry name" value="PROTEASE PRSW"/>
    <property type="match status" value="1"/>
</dbReference>
<reference evidence="2 3" key="1">
    <citation type="journal article" date="2012" name="J. Bacteriol.">
        <title>Complete genome sequence of Nocardia brasiliensis HUJEG-1.</title>
        <authorList>
            <person name="Vera-Cabrera L."/>
            <person name="Ortiz-Lopez R."/>
            <person name="Elizondo-Gonzalez R."/>
            <person name="Perez-Maya A.A."/>
            <person name="Ocampo-Candiani J."/>
        </authorList>
    </citation>
    <scope>NUCLEOTIDE SEQUENCE [LARGE SCALE GENOMIC DNA]</scope>
    <source>
        <strain evidence="3">ATCC 700358</strain>
    </source>
</reference>
<dbReference type="Proteomes" id="UP000006304">
    <property type="component" value="Chromosome"/>
</dbReference>
<dbReference type="eggNOG" id="COG2339">
    <property type="taxonomic scope" value="Bacteria"/>
</dbReference>
<evidence type="ECO:0000313" key="3">
    <source>
        <dbReference type="Proteomes" id="UP000006304"/>
    </source>
</evidence>
<evidence type="ECO:0000256" key="1">
    <source>
        <dbReference type="SAM" id="Phobius"/>
    </source>
</evidence>
<keyword evidence="1" id="KW-0812">Transmembrane</keyword>
<dbReference type="AlphaFoldDB" id="K0FF03"/>